<feature type="region of interest" description="Disordered" evidence="1">
    <location>
        <begin position="78"/>
        <end position="115"/>
    </location>
</feature>
<accession>A0ABD0YQ98</accession>
<dbReference type="Proteomes" id="UP001558652">
    <property type="component" value="Unassembled WGS sequence"/>
</dbReference>
<dbReference type="AlphaFoldDB" id="A0ABD0YQ98"/>
<reference evidence="2 3" key="1">
    <citation type="submission" date="2024-07" db="EMBL/GenBank/DDBJ databases">
        <title>Chromosome-level genome assembly of the water stick insect Ranatra chinensis (Heteroptera: Nepidae).</title>
        <authorList>
            <person name="Liu X."/>
        </authorList>
    </citation>
    <scope>NUCLEOTIDE SEQUENCE [LARGE SCALE GENOMIC DNA]</scope>
    <source>
        <strain evidence="2">Cailab_2021Rc</strain>
        <tissue evidence="2">Muscle</tissue>
    </source>
</reference>
<evidence type="ECO:0000313" key="3">
    <source>
        <dbReference type="Proteomes" id="UP001558652"/>
    </source>
</evidence>
<comment type="caution">
    <text evidence="2">The sequence shown here is derived from an EMBL/GenBank/DDBJ whole genome shotgun (WGS) entry which is preliminary data.</text>
</comment>
<organism evidence="2 3">
    <name type="scientific">Ranatra chinensis</name>
    <dbReference type="NCBI Taxonomy" id="642074"/>
    <lineage>
        <taxon>Eukaryota</taxon>
        <taxon>Metazoa</taxon>
        <taxon>Ecdysozoa</taxon>
        <taxon>Arthropoda</taxon>
        <taxon>Hexapoda</taxon>
        <taxon>Insecta</taxon>
        <taxon>Pterygota</taxon>
        <taxon>Neoptera</taxon>
        <taxon>Paraneoptera</taxon>
        <taxon>Hemiptera</taxon>
        <taxon>Heteroptera</taxon>
        <taxon>Panheteroptera</taxon>
        <taxon>Nepomorpha</taxon>
        <taxon>Nepidae</taxon>
        <taxon>Ranatrinae</taxon>
        <taxon>Ranatra</taxon>
    </lineage>
</organism>
<proteinExistence type="predicted"/>
<gene>
    <name evidence="2" type="ORF">AAG570_009799</name>
</gene>
<name>A0ABD0YQ98_9HEMI</name>
<protein>
    <submittedName>
        <fullName evidence="2">Uncharacterized protein</fullName>
    </submittedName>
</protein>
<feature type="compositionally biased region" description="Basic and acidic residues" evidence="1">
    <location>
        <begin position="91"/>
        <end position="101"/>
    </location>
</feature>
<sequence>MASKRRNMFYQNMKQTTEIGKGGCKCLPAALDDLLGESSLVIMGECLLAGLAAGAMSTIRSQNTVQQHIAVVGGYGTEGKGGDAAAPTAIEGDRRRERSELDGMTGSTEPMALGR</sequence>
<keyword evidence="3" id="KW-1185">Reference proteome</keyword>
<dbReference type="EMBL" id="JBFDAA010000004">
    <property type="protein sequence ID" value="KAL1138107.1"/>
    <property type="molecule type" value="Genomic_DNA"/>
</dbReference>
<evidence type="ECO:0000313" key="2">
    <source>
        <dbReference type="EMBL" id="KAL1138107.1"/>
    </source>
</evidence>
<evidence type="ECO:0000256" key="1">
    <source>
        <dbReference type="SAM" id="MobiDB-lite"/>
    </source>
</evidence>